<dbReference type="Proteomes" id="UP001524383">
    <property type="component" value="Unassembled WGS sequence"/>
</dbReference>
<dbReference type="Gene3D" id="3.10.20.860">
    <property type="match status" value="1"/>
</dbReference>
<dbReference type="NCBIfam" id="TIGR03831">
    <property type="entry name" value="YgiT_finger"/>
    <property type="match status" value="1"/>
</dbReference>
<proteinExistence type="predicted"/>
<comment type="caution">
    <text evidence="1">The sequence shown here is derived from an EMBL/GenBank/DDBJ whole genome shotgun (WGS) entry which is preliminary data.</text>
</comment>
<keyword evidence="2" id="KW-1185">Reference proteome</keyword>
<evidence type="ECO:0000313" key="1">
    <source>
        <dbReference type="EMBL" id="MCQ1538480.1"/>
    </source>
</evidence>
<gene>
    <name evidence="1" type="ORF">FTO68_05700</name>
</gene>
<name>A0ABD4TKY1_9EURY</name>
<dbReference type="CDD" id="cd12870">
    <property type="entry name" value="MqsA"/>
    <property type="match status" value="1"/>
</dbReference>
<evidence type="ECO:0000313" key="2">
    <source>
        <dbReference type="Proteomes" id="UP001524383"/>
    </source>
</evidence>
<dbReference type="AlphaFoldDB" id="A0ABD4TKY1"/>
<organism evidence="1 2">
    <name type="scientific">Methanocalculus taiwanensis</name>
    <dbReference type="NCBI Taxonomy" id="106207"/>
    <lineage>
        <taxon>Archaea</taxon>
        <taxon>Methanobacteriati</taxon>
        <taxon>Methanobacteriota</taxon>
        <taxon>Stenosarchaea group</taxon>
        <taxon>Methanomicrobia</taxon>
        <taxon>Methanomicrobiales</taxon>
        <taxon>Methanocalculaceae</taxon>
        <taxon>Methanocalculus</taxon>
    </lineage>
</organism>
<dbReference type="InterPro" id="IPR022453">
    <property type="entry name" value="Znf_MqsA-type"/>
</dbReference>
<dbReference type="EMBL" id="VOTZ01000010">
    <property type="protein sequence ID" value="MCQ1538480.1"/>
    <property type="molecule type" value="Genomic_DNA"/>
</dbReference>
<sequence>MKCVICKSGEIRSGKTTITFEREGFTLVVKEVLAEVCMNCEEDYVDEAITHEIMVLAERSAKNGTLIDVRRYVPGSVTC</sequence>
<reference evidence="1 2" key="1">
    <citation type="submission" date="2019-08" db="EMBL/GenBank/DDBJ databases">
        <authorList>
            <person name="Chen S.-C."/>
            <person name="Lai M.-C."/>
            <person name="You Y.-T."/>
        </authorList>
    </citation>
    <scope>NUCLEOTIDE SEQUENCE [LARGE SCALE GENOMIC DNA]</scope>
    <source>
        <strain evidence="1 2">P2F9704a</strain>
    </source>
</reference>
<accession>A0ABD4TKY1</accession>
<protein>
    <submittedName>
        <fullName evidence="1">Type II toxin-antitoxin system MqsA family antitoxin</fullName>
    </submittedName>
</protein>